<feature type="binding site" evidence="5">
    <location>
        <begin position="44"/>
        <end position="51"/>
    </location>
    <ligand>
        <name>ATP</name>
        <dbReference type="ChEBI" id="CHEBI:30616"/>
    </ligand>
</feature>
<evidence type="ECO:0000256" key="5">
    <source>
        <dbReference type="PROSITE-ProRule" id="PRU00283"/>
    </source>
</evidence>
<organism evidence="7 8">
    <name type="scientific">Sinanodonta woodiana</name>
    <name type="common">Chinese pond mussel</name>
    <name type="synonym">Anodonta woodiana</name>
    <dbReference type="NCBI Taxonomy" id="1069815"/>
    <lineage>
        <taxon>Eukaryota</taxon>
        <taxon>Metazoa</taxon>
        <taxon>Spiralia</taxon>
        <taxon>Lophotrochozoa</taxon>
        <taxon>Mollusca</taxon>
        <taxon>Bivalvia</taxon>
        <taxon>Autobranchia</taxon>
        <taxon>Heteroconchia</taxon>
        <taxon>Palaeoheterodonta</taxon>
        <taxon>Unionida</taxon>
        <taxon>Unionoidea</taxon>
        <taxon>Unionidae</taxon>
        <taxon>Unioninae</taxon>
        <taxon>Sinanodonta</taxon>
    </lineage>
</organism>
<keyword evidence="5" id="KW-0505">Motor protein</keyword>
<keyword evidence="2 5" id="KW-0547">Nucleotide-binding</keyword>
<name>A0ABD3VAK3_SINWO</name>
<keyword evidence="4" id="KW-0206">Cytoskeleton</keyword>
<dbReference type="Gene3D" id="3.40.850.10">
    <property type="entry name" value="Kinesin motor domain"/>
    <property type="match status" value="1"/>
</dbReference>
<evidence type="ECO:0000313" key="8">
    <source>
        <dbReference type="Proteomes" id="UP001634394"/>
    </source>
</evidence>
<keyword evidence="4" id="KW-0963">Cytoplasm</keyword>
<dbReference type="SUPFAM" id="SSF52540">
    <property type="entry name" value="P-loop containing nucleoside triphosphate hydrolases"/>
    <property type="match status" value="1"/>
</dbReference>
<evidence type="ECO:0000259" key="6">
    <source>
        <dbReference type="PROSITE" id="PS50067"/>
    </source>
</evidence>
<protein>
    <recommendedName>
        <fullName evidence="6">Kinesin motor domain-containing protein</fullName>
    </recommendedName>
</protein>
<accession>A0ABD3VAK3</accession>
<evidence type="ECO:0000256" key="2">
    <source>
        <dbReference type="ARBA" id="ARBA00022741"/>
    </source>
</evidence>
<dbReference type="InterPro" id="IPR027640">
    <property type="entry name" value="Kinesin-like_fam"/>
</dbReference>
<gene>
    <name evidence="7" type="ORF">ACJMK2_012568</name>
</gene>
<comment type="similarity">
    <text evidence="5">Belongs to the TRAFAC class myosin-kinesin ATPase superfamily. Kinesin family.</text>
</comment>
<dbReference type="GO" id="GO:0003774">
    <property type="term" value="F:cytoskeletal motor activity"/>
    <property type="evidence" value="ECO:0007669"/>
    <property type="project" value="UniProtKB-UniRule"/>
</dbReference>
<dbReference type="InterPro" id="IPR027417">
    <property type="entry name" value="P-loop_NTPase"/>
</dbReference>
<keyword evidence="8" id="KW-1185">Reference proteome</keyword>
<dbReference type="PROSITE" id="PS50067">
    <property type="entry name" value="KINESIN_MOTOR_2"/>
    <property type="match status" value="1"/>
</dbReference>
<evidence type="ECO:0000256" key="4">
    <source>
        <dbReference type="ARBA" id="ARBA00023212"/>
    </source>
</evidence>
<dbReference type="GO" id="GO:0005856">
    <property type="term" value="C:cytoskeleton"/>
    <property type="evidence" value="ECO:0007669"/>
    <property type="project" value="UniProtKB-SubCell"/>
</dbReference>
<evidence type="ECO:0000256" key="1">
    <source>
        <dbReference type="ARBA" id="ARBA00004245"/>
    </source>
</evidence>
<dbReference type="AlphaFoldDB" id="A0ABD3VAK3"/>
<dbReference type="PANTHER" id="PTHR47969">
    <property type="entry name" value="CHROMOSOME-ASSOCIATED KINESIN KIF4A-RELATED"/>
    <property type="match status" value="1"/>
</dbReference>
<proteinExistence type="inferred from homology"/>
<comment type="caution">
    <text evidence="7">The sequence shown here is derived from an EMBL/GenBank/DDBJ whole genome shotgun (WGS) entry which is preliminary data.</text>
</comment>
<keyword evidence="3 5" id="KW-0067">ATP-binding</keyword>
<comment type="subcellular location">
    <subcellularLocation>
        <location evidence="1">Cytoplasm</location>
        <location evidence="1">Cytoskeleton</location>
    </subcellularLocation>
</comment>
<dbReference type="PANTHER" id="PTHR47969:SF33">
    <property type="entry name" value="KINESIN-LIKE PROTEIN"/>
    <property type="match status" value="1"/>
</dbReference>
<feature type="domain" description="Kinesin motor" evidence="6">
    <location>
        <begin position="1"/>
        <end position="151"/>
    </location>
</feature>
<dbReference type="Proteomes" id="UP001634394">
    <property type="component" value="Unassembled WGS sequence"/>
</dbReference>
<dbReference type="GO" id="GO:0005524">
    <property type="term" value="F:ATP binding"/>
    <property type="evidence" value="ECO:0007669"/>
    <property type="project" value="UniProtKB-UniRule"/>
</dbReference>
<dbReference type="EMBL" id="JBJQND010000013">
    <property type="protein sequence ID" value="KAL3857943.1"/>
    <property type="molecule type" value="Genomic_DNA"/>
</dbReference>
<dbReference type="Pfam" id="PF00225">
    <property type="entry name" value="Kinesin"/>
    <property type="match status" value="1"/>
</dbReference>
<sequence>MRQFGYNVVFEHEATQADLFDHSGVKKLIDMALNGYACTAVAFGQTGSGKTHTMTGPPQQFQDGKLPDPEMFGIIQRSLKYMFEQLKKQPGQKIIRASYLEIYNEQVIDLLNTNQRRYLAVRWSKNRGFYVENLFVVECGTLDDIMAVLDEEQKKHEYVKFICKLVDVAWVYNQCNDCSACQEVSSEIQFGKICVKCCTG</sequence>
<dbReference type="SMART" id="SM00129">
    <property type="entry name" value="KISc"/>
    <property type="match status" value="1"/>
</dbReference>
<dbReference type="InterPro" id="IPR001752">
    <property type="entry name" value="Kinesin_motor_dom"/>
</dbReference>
<reference evidence="7 8" key="1">
    <citation type="submission" date="2024-11" db="EMBL/GenBank/DDBJ databases">
        <title>Chromosome-level genome assembly of the freshwater bivalve Anodonta woodiana.</title>
        <authorList>
            <person name="Chen X."/>
        </authorList>
    </citation>
    <scope>NUCLEOTIDE SEQUENCE [LARGE SCALE GENOMIC DNA]</scope>
    <source>
        <strain evidence="7">MN2024</strain>
        <tissue evidence="7">Gills</tissue>
    </source>
</reference>
<evidence type="ECO:0000256" key="3">
    <source>
        <dbReference type="ARBA" id="ARBA00022840"/>
    </source>
</evidence>
<evidence type="ECO:0000313" key="7">
    <source>
        <dbReference type="EMBL" id="KAL3857943.1"/>
    </source>
</evidence>
<dbReference type="InterPro" id="IPR036961">
    <property type="entry name" value="Kinesin_motor_dom_sf"/>
</dbReference>